<dbReference type="InterPro" id="IPR032675">
    <property type="entry name" value="LRR_dom_sf"/>
</dbReference>
<keyword evidence="3" id="KW-1185">Reference proteome</keyword>
<comment type="caution">
    <text evidence="2">The sequence shown here is derived from an EMBL/GenBank/DDBJ whole genome shotgun (WGS) entry which is preliminary data.</text>
</comment>
<proteinExistence type="predicted"/>
<feature type="region of interest" description="Disordered" evidence="1">
    <location>
        <begin position="32"/>
        <end position="60"/>
    </location>
</feature>
<evidence type="ECO:0008006" key="4">
    <source>
        <dbReference type="Google" id="ProtNLM"/>
    </source>
</evidence>
<dbReference type="SUPFAM" id="SSF52047">
    <property type="entry name" value="RNI-like"/>
    <property type="match status" value="1"/>
</dbReference>
<organism evidence="2 3">
    <name type="scientific">Cotesia glomerata</name>
    <name type="common">Lepidopteran parasitic wasp</name>
    <name type="synonym">Apanteles glomeratus</name>
    <dbReference type="NCBI Taxonomy" id="32391"/>
    <lineage>
        <taxon>Eukaryota</taxon>
        <taxon>Metazoa</taxon>
        <taxon>Ecdysozoa</taxon>
        <taxon>Arthropoda</taxon>
        <taxon>Hexapoda</taxon>
        <taxon>Insecta</taxon>
        <taxon>Pterygota</taxon>
        <taxon>Neoptera</taxon>
        <taxon>Endopterygota</taxon>
        <taxon>Hymenoptera</taxon>
        <taxon>Apocrita</taxon>
        <taxon>Ichneumonoidea</taxon>
        <taxon>Braconidae</taxon>
        <taxon>Microgastrinae</taxon>
        <taxon>Cotesia</taxon>
    </lineage>
</organism>
<dbReference type="SMART" id="SM00367">
    <property type="entry name" value="LRR_CC"/>
    <property type="match status" value="1"/>
</dbReference>
<evidence type="ECO:0000256" key="1">
    <source>
        <dbReference type="SAM" id="MobiDB-lite"/>
    </source>
</evidence>
<dbReference type="Gene3D" id="3.80.10.10">
    <property type="entry name" value="Ribonuclease Inhibitor"/>
    <property type="match status" value="1"/>
</dbReference>
<dbReference type="Proteomes" id="UP000826195">
    <property type="component" value="Unassembled WGS sequence"/>
</dbReference>
<dbReference type="AlphaFoldDB" id="A0AAV7IHZ3"/>
<dbReference type="EMBL" id="JAHXZJ010001130">
    <property type="protein sequence ID" value="KAH0553263.1"/>
    <property type="molecule type" value="Genomic_DNA"/>
</dbReference>
<gene>
    <name evidence="2" type="ORF">KQX54_000926</name>
</gene>
<name>A0AAV7IHZ3_COTGL</name>
<reference evidence="2 3" key="1">
    <citation type="journal article" date="2021" name="J. Hered.">
        <title>A chromosome-level genome assembly of the parasitoid wasp, Cotesia glomerata (Hymenoptera: Braconidae).</title>
        <authorList>
            <person name="Pinto B.J."/>
            <person name="Weis J.J."/>
            <person name="Gamble T."/>
            <person name="Ode P.J."/>
            <person name="Paul R."/>
            <person name="Zaspel J.M."/>
        </authorList>
    </citation>
    <scope>NUCLEOTIDE SEQUENCE [LARGE SCALE GENOMIC DNA]</scope>
    <source>
        <strain evidence="2">CgM1</strain>
    </source>
</reference>
<evidence type="ECO:0000313" key="2">
    <source>
        <dbReference type="EMBL" id="KAH0553263.1"/>
    </source>
</evidence>
<protein>
    <recommendedName>
        <fullName evidence="4">Mitochondrial ATP synthase regulatory component factor B</fullName>
    </recommendedName>
</protein>
<evidence type="ECO:0000313" key="3">
    <source>
        <dbReference type="Proteomes" id="UP000826195"/>
    </source>
</evidence>
<sequence length="305" mass="36244">MFLNKVVSKVCGSRVNQLKIIKRLATNHPDYYKSPEKLQAEEEESENPRPRRRLKKWRNMPGGIDQDPGTFLSMFNRQADRDDAGGVIFRGKTFYPSDFSRWYYVKQHEYLQYDQRYLPERNQALGNDLAASHFLIFRHCRIRKKGETEFWDANDLEKIPDLYKQNWYLEEIDASNSEIIFEGIENFKGLKFLKRASFKNCKHFDDWCLDRVIGLCPTLEYLDVSECEKITDRGLESLYRAWNLKEFYISDYFHSPSFELTCMMVEDCMPQLKINVKKMPKAEIPAETKTAEEPDEEKKIYENKN</sequence>
<accession>A0AAV7IHZ3</accession>
<feature type="region of interest" description="Disordered" evidence="1">
    <location>
        <begin position="284"/>
        <end position="305"/>
    </location>
</feature>
<dbReference type="InterPro" id="IPR006553">
    <property type="entry name" value="Leu-rich_rpt_Cys-con_subtyp"/>
</dbReference>